<dbReference type="PANTHER" id="PTHR48075:SF5">
    <property type="entry name" value="3-HYDROXYBUTYRYL-COA DEHYDROGENASE"/>
    <property type="match status" value="1"/>
</dbReference>
<feature type="domain" description="3-hydroxyacyl-CoA dehydrogenase NAD binding" evidence="2">
    <location>
        <begin position="6"/>
        <end position="185"/>
    </location>
</feature>
<dbReference type="Gene3D" id="3.40.50.720">
    <property type="entry name" value="NAD(P)-binding Rossmann-like Domain"/>
    <property type="match status" value="1"/>
</dbReference>
<accession>A0A5K8AGW6</accession>
<keyword evidence="1" id="KW-0560">Oxidoreductase</keyword>
<dbReference type="InterPro" id="IPR008927">
    <property type="entry name" value="6-PGluconate_DH-like_C_sf"/>
</dbReference>
<proteinExistence type="predicted"/>
<dbReference type="EMBL" id="AP021879">
    <property type="protein sequence ID" value="BBO91808.1"/>
    <property type="molecule type" value="Genomic_DNA"/>
</dbReference>
<dbReference type="GO" id="GO:0006631">
    <property type="term" value="P:fatty acid metabolic process"/>
    <property type="evidence" value="ECO:0007669"/>
    <property type="project" value="InterPro"/>
</dbReference>
<dbReference type="SUPFAM" id="SSF48179">
    <property type="entry name" value="6-phosphogluconate dehydrogenase C-terminal domain-like"/>
    <property type="match status" value="2"/>
</dbReference>
<name>A0A5K8AGW6_9BACT</name>
<evidence type="ECO:0000256" key="1">
    <source>
        <dbReference type="ARBA" id="ARBA00023002"/>
    </source>
</evidence>
<dbReference type="PANTHER" id="PTHR48075">
    <property type="entry name" value="3-HYDROXYACYL-COA DEHYDROGENASE FAMILY PROTEIN"/>
    <property type="match status" value="1"/>
</dbReference>
<evidence type="ECO:0000259" key="2">
    <source>
        <dbReference type="Pfam" id="PF02737"/>
    </source>
</evidence>
<gene>
    <name evidence="3" type="ORF">DSCOOX_49880</name>
</gene>
<dbReference type="SUPFAM" id="SSF51735">
    <property type="entry name" value="NAD(P)-binding Rossmann-fold domains"/>
    <property type="match status" value="1"/>
</dbReference>
<dbReference type="InterPro" id="IPR006176">
    <property type="entry name" value="3-OHacyl-CoA_DH_NAD-bd"/>
</dbReference>
<evidence type="ECO:0000313" key="3">
    <source>
        <dbReference type="EMBL" id="BBO91808.1"/>
    </source>
</evidence>
<dbReference type="InterPro" id="IPR036291">
    <property type="entry name" value="NAD(P)-bd_dom_sf"/>
</dbReference>
<dbReference type="RefSeq" id="WP_162459112.1">
    <property type="nucleotide sequence ID" value="NZ_AP021879.1"/>
</dbReference>
<dbReference type="GO" id="GO:0016491">
    <property type="term" value="F:oxidoreductase activity"/>
    <property type="evidence" value="ECO:0007669"/>
    <property type="project" value="UniProtKB-KW"/>
</dbReference>
<dbReference type="Proteomes" id="UP000422108">
    <property type="component" value="Chromosome"/>
</dbReference>
<keyword evidence="4" id="KW-1185">Reference proteome</keyword>
<reference evidence="3 4" key="1">
    <citation type="submission" date="2019-11" db="EMBL/GenBank/DDBJ databases">
        <title>Comparative genomics of hydrocarbon-degrading Desulfosarcina strains.</title>
        <authorList>
            <person name="Watanabe M."/>
            <person name="Kojima H."/>
            <person name="Fukui M."/>
        </authorList>
    </citation>
    <scope>NUCLEOTIDE SEQUENCE [LARGE SCALE GENOMIC DNA]</scope>
    <source>
        <strain evidence="4">oXyS1</strain>
    </source>
</reference>
<protein>
    <recommendedName>
        <fullName evidence="2">3-hydroxyacyl-CoA dehydrogenase NAD binding domain-containing protein</fullName>
    </recommendedName>
</protein>
<organism evidence="3 4">
    <name type="scientific">Desulfosarcina ovata subsp. ovata</name>
    <dbReference type="NCBI Taxonomy" id="2752305"/>
    <lineage>
        <taxon>Bacteria</taxon>
        <taxon>Pseudomonadati</taxon>
        <taxon>Thermodesulfobacteriota</taxon>
        <taxon>Desulfobacteria</taxon>
        <taxon>Desulfobacterales</taxon>
        <taxon>Desulfosarcinaceae</taxon>
        <taxon>Desulfosarcina</taxon>
    </lineage>
</organism>
<evidence type="ECO:0000313" key="4">
    <source>
        <dbReference type="Proteomes" id="UP000422108"/>
    </source>
</evidence>
<dbReference type="Gene3D" id="1.10.1040.50">
    <property type="match status" value="1"/>
</dbReference>
<sequence length="374" mass="40893">MAKIETVGIVGFNVMGAAIGLNAATSGYRVIYKELNDELVKAMYDRWVKGALEKRVAKGKMTQEEMDTVAGRITGTADYKDLAPCDLIIEAAVEKMDLKIQVFKELDAACRPDTILASNTSTFLIEKLMEGVSNPGRTAGLHYFFPANVNRLVEVIRQKATSDETFDALMAFSEKNRKVAISVNDFPGFAINPVFISSYMVLNAFYGDKYNAATLDEISKQALGVRFGIMWVLNGSGLGTAYHAAASMNEYLADSDVGYPPVPVPLKTQFESGKPFDLEDGPILDDQAALDTVKEQLLGSIFTICTHLIEKNVVSLKDLELGIRTSLAWPKGPFTLMNEIGMDEAARLVKVAVENGLFKMPKTFAEGTPAAWDL</sequence>
<dbReference type="Pfam" id="PF02737">
    <property type="entry name" value="3HCDH_N"/>
    <property type="match status" value="1"/>
</dbReference>
<dbReference type="AlphaFoldDB" id="A0A5K8AGW6"/>
<dbReference type="FunFam" id="3.40.50.720:FF:000009">
    <property type="entry name" value="Fatty oxidation complex, alpha subunit"/>
    <property type="match status" value="1"/>
</dbReference>
<dbReference type="GO" id="GO:0070403">
    <property type="term" value="F:NAD+ binding"/>
    <property type="evidence" value="ECO:0007669"/>
    <property type="project" value="InterPro"/>
</dbReference>